<keyword evidence="2" id="KW-1185">Reference proteome</keyword>
<dbReference type="EMBL" id="JAGKHQ010000008">
    <property type="protein sequence ID" value="KAG7510867.1"/>
    <property type="molecule type" value="Genomic_DNA"/>
</dbReference>
<name>A0AAV6S2K8_SOLSE</name>
<protein>
    <recommendedName>
        <fullName evidence="3">Secreted protein</fullName>
    </recommendedName>
</protein>
<dbReference type="Proteomes" id="UP000693946">
    <property type="component" value="Linkage Group LG16"/>
</dbReference>
<gene>
    <name evidence="1" type="ORF">JOB18_034101</name>
</gene>
<reference evidence="1 2" key="1">
    <citation type="journal article" date="2021" name="Sci. Rep.">
        <title>Chromosome anchoring in Senegalese sole (Solea senegalensis) reveals sex-associated markers and genome rearrangements in flatfish.</title>
        <authorList>
            <person name="Guerrero-Cozar I."/>
            <person name="Gomez-Garrido J."/>
            <person name="Berbel C."/>
            <person name="Martinez-Blanch J.F."/>
            <person name="Alioto T."/>
            <person name="Claros M.G."/>
            <person name="Gagnaire P.A."/>
            <person name="Manchado M."/>
        </authorList>
    </citation>
    <scope>NUCLEOTIDE SEQUENCE [LARGE SCALE GENOMIC DNA]</scope>
    <source>
        <strain evidence="1">Sse05_10M</strain>
    </source>
</reference>
<organism evidence="1 2">
    <name type="scientific">Solea senegalensis</name>
    <name type="common">Senegalese sole</name>
    <dbReference type="NCBI Taxonomy" id="28829"/>
    <lineage>
        <taxon>Eukaryota</taxon>
        <taxon>Metazoa</taxon>
        <taxon>Chordata</taxon>
        <taxon>Craniata</taxon>
        <taxon>Vertebrata</taxon>
        <taxon>Euteleostomi</taxon>
        <taxon>Actinopterygii</taxon>
        <taxon>Neopterygii</taxon>
        <taxon>Teleostei</taxon>
        <taxon>Neoteleostei</taxon>
        <taxon>Acanthomorphata</taxon>
        <taxon>Carangaria</taxon>
        <taxon>Pleuronectiformes</taxon>
        <taxon>Pleuronectoidei</taxon>
        <taxon>Soleidae</taxon>
        <taxon>Solea</taxon>
    </lineage>
</organism>
<sequence>MVAAAAAVAAVFSSAHSIPRLHVRPVRPELQLQRTDRRRLCHTSVISALASNRAKATRKQMTFPFTAPRRGL</sequence>
<evidence type="ECO:0000313" key="2">
    <source>
        <dbReference type="Proteomes" id="UP000693946"/>
    </source>
</evidence>
<accession>A0AAV6S2K8</accession>
<comment type="caution">
    <text evidence="1">The sequence shown here is derived from an EMBL/GenBank/DDBJ whole genome shotgun (WGS) entry which is preliminary data.</text>
</comment>
<dbReference type="AlphaFoldDB" id="A0AAV6S2K8"/>
<proteinExistence type="predicted"/>
<evidence type="ECO:0008006" key="3">
    <source>
        <dbReference type="Google" id="ProtNLM"/>
    </source>
</evidence>
<evidence type="ECO:0000313" key="1">
    <source>
        <dbReference type="EMBL" id="KAG7510867.1"/>
    </source>
</evidence>